<evidence type="ECO:0000313" key="1">
    <source>
        <dbReference type="EMBL" id="JAH25892.1"/>
    </source>
</evidence>
<protein>
    <submittedName>
        <fullName evidence="1">Uncharacterized protein</fullName>
    </submittedName>
</protein>
<accession>A0A0E9RAT7</accession>
<sequence>MDHVQTNGQSTMVLTDLRLHSPSVLPSQCKSQQLPVNTSINNLSLIHVQRR</sequence>
<reference evidence="1" key="1">
    <citation type="submission" date="2014-11" db="EMBL/GenBank/DDBJ databases">
        <authorList>
            <person name="Amaro Gonzalez C."/>
        </authorList>
    </citation>
    <scope>NUCLEOTIDE SEQUENCE</scope>
</reference>
<dbReference type="EMBL" id="GBXM01082685">
    <property type="protein sequence ID" value="JAH25892.1"/>
    <property type="molecule type" value="Transcribed_RNA"/>
</dbReference>
<name>A0A0E9RAT7_ANGAN</name>
<dbReference type="AlphaFoldDB" id="A0A0E9RAT7"/>
<reference evidence="1" key="2">
    <citation type="journal article" date="2015" name="Fish Shellfish Immunol.">
        <title>Early steps in the European eel (Anguilla anguilla)-Vibrio vulnificus interaction in the gills: Role of the RtxA13 toxin.</title>
        <authorList>
            <person name="Callol A."/>
            <person name="Pajuelo D."/>
            <person name="Ebbesson L."/>
            <person name="Teles M."/>
            <person name="MacKenzie S."/>
            <person name="Amaro C."/>
        </authorList>
    </citation>
    <scope>NUCLEOTIDE SEQUENCE</scope>
</reference>
<organism evidence="1">
    <name type="scientific">Anguilla anguilla</name>
    <name type="common">European freshwater eel</name>
    <name type="synonym">Muraena anguilla</name>
    <dbReference type="NCBI Taxonomy" id="7936"/>
    <lineage>
        <taxon>Eukaryota</taxon>
        <taxon>Metazoa</taxon>
        <taxon>Chordata</taxon>
        <taxon>Craniata</taxon>
        <taxon>Vertebrata</taxon>
        <taxon>Euteleostomi</taxon>
        <taxon>Actinopterygii</taxon>
        <taxon>Neopterygii</taxon>
        <taxon>Teleostei</taxon>
        <taxon>Anguilliformes</taxon>
        <taxon>Anguillidae</taxon>
        <taxon>Anguilla</taxon>
    </lineage>
</organism>
<proteinExistence type="predicted"/>